<dbReference type="CDD" id="cd00190">
    <property type="entry name" value="Tryp_SPc"/>
    <property type="match status" value="1"/>
</dbReference>
<evidence type="ECO:0000313" key="6">
    <source>
        <dbReference type="EMBL" id="KAK9695821.1"/>
    </source>
</evidence>
<proteinExistence type="inferred from homology"/>
<keyword evidence="3" id="KW-0720">Serine protease</keyword>
<gene>
    <name evidence="6" type="ORF">K7432_012768</name>
</gene>
<evidence type="ECO:0000256" key="3">
    <source>
        <dbReference type="RuleBase" id="RU363034"/>
    </source>
</evidence>
<dbReference type="SMART" id="SM00020">
    <property type="entry name" value="Tryp_SPc"/>
    <property type="match status" value="1"/>
</dbReference>
<feature type="signal peptide" evidence="4">
    <location>
        <begin position="1"/>
        <end position="20"/>
    </location>
</feature>
<keyword evidence="2" id="KW-1015">Disulfide bond</keyword>
<organism evidence="6 7">
    <name type="scientific">Basidiobolus ranarum</name>
    <dbReference type="NCBI Taxonomy" id="34480"/>
    <lineage>
        <taxon>Eukaryota</taxon>
        <taxon>Fungi</taxon>
        <taxon>Fungi incertae sedis</taxon>
        <taxon>Zoopagomycota</taxon>
        <taxon>Entomophthoromycotina</taxon>
        <taxon>Basidiobolomycetes</taxon>
        <taxon>Basidiobolales</taxon>
        <taxon>Basidiobolaceae</taxon>
        <taxon>Basidiobolus</taxon>
    </lineage>
</organism>
<name>A0ABR2VRT3_9FUNG</name>
<dbReference type="Pfam" id="PF00089">
    <property type="entry name" value="Trypsin"/>
    <property type="match status" value="1"/>
</dbReference>
<evidence type="ECO:0000259" key="5">
    <source>
        <dbReference type="PROSITE" id="PS50240"/>
    </source>
</evidence>
<dbReference type="Gene3D" id="2.40.10.10">
    <property type="entry name" value="Trypsin-like serine proteases"/>
    <property type="match status" value="1"/>
</dbReference>
<feature type="chain" id="PRO_5046932424" description="Peptidase S1 domain-containing protein" evidence="4">
    <location>
        <begin position="21"/>
        <end position="310"/>
    </location>
</feature>
<comment type="similarity">
    <text evidence="1">Belongs to the peptidase S1 family.</text>
</comment>
<evidence type="ECO:0000256" key="2">
    <source>
        <dbReference type="ARBA" id="ARBA00023157"/>
    </source>
</evidence>
<dbReference type="SUPFAM" id="SSF50494">
    <property type="entry name" value="Trypsin-like serine proteases"/>
    <property type="match status" value="1"/>
</dbReference>
<comment type="caution">
    <text evidence="6">The sequence shown here is derived from an EMBL/GenBank/DDBJ whole genome shotgun (WGS) entry which is preliminary data.</text>
</comment>
<evidence type="ECO:0000256" key="4">
    <source>
        <dbReference type="SAM" id="SignalP"/>
    </source>
</evidence>
<evidence type="ECO:0000256" key="1">
    <source>
        <dbReference type="ARBA" id="ARBA00007664"/>
    </source>
</evidence>
<dbReference type="InterPro" id="IPR050430">
    <property type="entry name" value="Peptidase_S1"/>
</dbReference>
<dbReference type="PANTHER" id="PTHR24276">
    <property type="entry name" value="POLYSERASE-RELATED"/>
    <property type="match status" value="1"/>
</dbReference>
<dbReference type="PROSITE" id="PS00134">
    <property type="entry name" value="TRYPSIN_HIS"/>
    <property type="match status" value="1"/>
</dbReference>
<evidence type="ECO:0000313" key="7">
    <source>
        <dbReference type="Proteomes" id="UP001479436"/>
    </source>
</evidence>
<dbReference type="EMBL" id="JASJQH010008030">
    <property type="protein sequence ID" value="KAK9695821.1"/>
    <property type="molecule type" value="Genomic_DNA"/>
</dbReference>
<dbReference type="InterPro" id="IPR043504">
    <property type="entry name" value="Peptidase_S1_PA_chymotrypsin"/>
</dbReference>
<keyword evidence="7" id="KW-1185">Reference proteome</keyword>
<dbReference type="PROSITE" id="PS50240">
    <property type="entry name" value="TRYPSIN_DOM"/>
    <property type="match status" value="1"/>
</dbReference>
<dbReference type="InterPro" id="IPR009003">
    <property type="entry name" value="Peptidase_S1_PA"/>
</dbReference>
<protein>
    <recommendedName>
        <fullName evidence="5">Peptidase S1 domain-containing protein</fullName>
    </recommendedName>
</protein>
<accession>A0ABR2VRT3</accession>
<keyword evidence="4" id="KW-0732">Signal</keyword>
<keyword evidence="3" id="KW-0378">Hydrolase</keyword>
<dbReference type="InterPro" id="IPR001314">
    <property type="entry name" value="Peptidase_S1A"/>
</dbReference>
<dbReference type="InterPro" id="IPR033116">
    <property type="entry name" value="TRYPSIN_SER"/>
</dbReference>
<dbReference type="PANTHER" id="PTHR24276:SF98">
    <property type="entry name" value="FI18310P1-RELATED"/>
    <property type="match status" value="1"/>
</dbReference>
<dbReference type="Proteomes" id="UP001479436">
    <property type="component" value="Unassembled WGS sequence"/>
</dbReference>
<reference evidence="6 7" key="1">
    <citation type="submission" date="2023-04" db="EMBL/GenBank/DDBJ databases">
        <title>Genome of Basidiobolus ranarum AG-B5.</title>
        <authorList>
            <person name="Stajich J.E."/>
            <person name="Carter-House D."/>
            <person name="Gryganskyi A."/>
        </authorList>
    </citation>
    <scope>NUCLEOTIDE SEQUENCE [LARGE SCALE GENOMIC DNA]</scope>
    <source>
        <strain evidence="6 7">AG-B5</strain>
    </source>
</reference>
<sequence length="310" mass="34810">MRGLFIQWLTFLGWSINTSGRTIVNYSFVIGGKEVKRIEEFPFICHLFIKDNPTCGGSIIDENWILTAGHCLFQQEQSLSATYESKDIKVVIGNRANTALFPLSVSYFVIHPEFDNVLLKNDIALLKVSTKMIFNPQVNSIKISQERIKVDEDFIALGWGETEEGKESTYLKEAKINSSKRVEKCRNHLENYQDNNGLQICAESTDSDTCYGDSGGPLVSMGYPNELVGITSYAASWNSSTKLTCGGQGTLGIYTHVYPYMDFISQHTSLSSGDPLQNSSPKISFSAPTVSLNWVWAWIWISCLFWNEML</sequence>
<dbReference type="PROSITE" id="PS00135">
    <property type="entry name" value="TRYPSIN_SER"/>
    <property type="match status" value="1"/>
</dbReference>
<keyword evidence="3" id="KW-0645">Protease</keyword>
<dbReference type="PRINTS" id="PR00722">
    <property type="entry name" value="CHYMOTRYPSIN"/>
</dbReference>
<dbReference type="InterPro" id="IPR018114">
    <property type="entry name" value="TRYPSIN_HIS"/>
</dbReference>
<dbReference type="InterPro" id="IPR001254">
    <property type="entry name" value="Trypsin_dom"/>
</dbReference>
<feature type="domain" description="Peptidase S1" evidence="5">
    <location>
        <begin position="29"/>
        <end position="269"/>
    </location>
</feature>